<accession>A0A1G6ZLE7</accession>
<protein>
    <submittedName>
        <fullName evidence="3">Uncharacterized protein</fullName>
    </submittedName>
</protein>
<dbReference type="AlphaFoldDB" id="A0A1G6ZLE7"/>
<reference evidence="3 4" key="1">
    <citation type="submission" date="2016-10" db="EMBL/GenBank/DDBJ databases">
        <authorList>
            <person name="de Groot N.N."/>
        </authorList>
    </citation>
    <scope>NUCLEOTIDE SEQUENCE [LARGE SCALE GENOMIC DNA]</scope>
    <source>
        <strain evidence="3 4">DSM 16957</strain>
    </source>
</reference>
<proteinExistence type="predicted"/>
<name>A0A1G6ZLE7_9GAMM</name>
<dbReference type="RefSeq" id="WP_091245167.1">
    <property type="nucleotide sequence ID" value="NZ_FNAG01000014.1"/>
</dbReference>
<feature type="coiled-coil region" evidence="1">
    <location>
        <begin position="64"/>
        <end position="106"/>
    </location>
</feature>
<keyword evidence="2" id="KW-0732">Signal</keyword>
<keyword evidence="4" id="KW-1185">Reference proteome</keyword>
<feature type="signal peptide" evidence="2">
    <location>
        <begin position="1"/>
        <end position="27"/>
    </location>
</feature>
<gene>
    <name evidence="3" type="ORF">SAMN04488509_11466</name>
</gene>
<evidence type="ECO:0000256" key="2">
    <source>
        <dbReference type="SAM" id="SignalP"/>
    </source>
</evidence>
<organism evidence="3 4">
    <name type="scientific">Aquimonas voraii</name>
    <dbReference type="NCBI Taxonomy" id="265719"/>
    <lineage>
        <taxon>Bacteria</taxon>
        <taxon>Pseudomonadati</taxon>
        <taxon>Pseudomonadota</taxon>
        <taxon>Gammaproteobacteria</taxon>
        <taxon>Lysobacterales</taxon>
        <taxon>Lysobacteraceae</taxon>
        <taxon>Aquimonas</taxon>
    </lineage>
</organism>
<dbReference type="PROSITE" id="PS51257">
    <property type="entry name" value="PROKAR_LIPOPROTEIN"/>
    <property type="match status" value="1"/>
</dbReference>
<keyword evidence="1" id="KW-0175">Coiled coil</keyword>
<evidence type="ECO:0000313" key="3">
    <source>
        <dbReference type="EMBL" id="SDE03282.1"/>
    </source>
</evidence>
<dbReference type="Proteomes" id="UP000199603">
    <property type="component" value="Unassembled WGS sequence"/>
</dbReference>
<evidence type="ECO:0000256" key="1">
    <source>
        <dbReference type="SAM" id="Coils"/>
    </source>
</evidence>
<dbReference type="EMBL" id="FNAG01000014">
    <property type="protein sequence ID" value="SDE03282.1"/>
    <property type="molecule type" value="Genomic_DNA"/>
</dbReference>
<feature type="chain" id="PRO_5011437792" evidence="2">
    <location>
        <begin position="28"/>
        <end position="115"/>
    </location>
</feature>
<evidence type="ECO:0000313" key="4">
    <source>
        <dbReference type="Proteomes" id="UP000199603"/>
    </source>
</evidence>
<sequence>MRAAPILIATSLIALLLGACAEGPAPASDCSPQAQWRAGLERRLPDPVCSEDAAKEAHLLGTELAGLRAEFDELAEQLRTTTGESAGALQRRQRQLQIDIEAIESEARIQGWITR</sequence>